<gene>
    <name evidence="1" type="ORF">TNCT_225261</name>
</gene>
<protein>
    <submittedName>
        <fullName evidence="1">Uncharacterized protein</fullName>
    </submittedName>
</protein>
<comment type="caution">
    <text evidence="1">The sequence shown here is derived from an EMBL/GenBank/DDBJ whole genome shotgun (WGS) entry which is preliminary data.</text>
</comment>
<proteinExistence type="predicted"/>
<keyword evidence="2" id="KW-1185">Reference proteome</keyword>
<name>A0A8X6H979_TRICU</name>
<sequence length="95" mass="10797">MDGHDSLSNVSNLEYATILHTSITISRNEVENSEVGEKIFSVELIIITKESLQEKKMHGAKLLPTEAVLTHGRIHEVLHDWIQKRISVFSLYRNG</sequence>
<reference evidence="1" key="1">
    <citation type="submission" date="2020-07" db="EMBL/GenBank/DDBJ databases">
        <title>Multicomponent nature underlies the extraordinary mechanical properties of spider dragline silk.</title>
        <authorList>
            <person name="Kono N."/>
            <person name="Nakamura H."/>
            <person name="Mori M."/>
            <person name="Yoshida Y."/>
            <person name="Ohtoshi R."/>
            <person name="Malay A.D."/>
            <person name="Moran D.A.P."/>
            <person name="Tomita M."/>
            <person name="Numata K."/>
            <person name="Arakawa K."/>
        </authorList>
    </citation>
    <scope>NUCLEOTIDE SEQUENCE</scope>
</reference>
<organism evidence="1 2">
    <name type="scientific">Trichonephila clavata</name>
    <name type="common">Joro spider</name>
    <name type="synonym">Nephila clavata</name>
    <dbReference type="NCBI Taxonomy" id="2740835"/>
    <lineage>
        <taxon>Eukaryota</taxon>
        <taxon>Metazoa</taxon>
        <taxon>Ecdysozoa</taxon>
        <taxon>Arthropoda</taxon>
        <taxon>Chelicerata</taxon>
        <taxon>Arachnida</taxon>
        <taxon>Araneae</taxon>
        <taxon>Araneomorphae</taxon>
        <taxon>Entelegynae</taxon>
        <taxon>Araneoidea</taxon>
        <taxon>Nephilidae</taxon>
        <taxon>Trichonephila</taxon>
    </lineage>
</organism>
<accession>A0A8X6H979</accession>
<dbReference type="Proteomes" id="UP000887116">
    <property type="component" value="Unassembled WGS sequence"/>
</dbReference>
<dbReference type="AlphaFoldDB" id="A0A8X6H979"/>
<evidence type="ECO:0000313" key="2">
    <source>
        <dbReference type="Proteomes" id="UP000887116"/>
    </source>
</evidence>
<evidence type="ECO:0000313" key="1">
    <source>
        <dbReference type="EMBL" id="GFR18303.1"/>
    </source>
</evidence>
<dbReference type="EMBL" id="BMAO01017773">
    <property type="protein sequence ID" value="GFR18303.1"/>
    <property type="molecule type" value="Genomic_DNA"/>
</dbReference>